<evidence type="ECO:0000313" key="11">
    <source>
        <dbReference type="EMBL" id="WVW87049.1"/>
    </source>
</evidence>
<dbReference type="FunFam" id="3.30.160.60:FF:000100">
    <property type="entry name" value="Zinc finger 45-like"/>
    <property type="match status" value="1"/>
</dbReference>
<dbReference type="VEuPathDB" id="FungiDB:I302_08251"/>
<keyword evidence="12" id="KW-1185">Reference proteome</keyword>
<feature type="compositionally biased region" description="Low complexity" evidence="8">
    <location>
        <begin position="84"/>
        <end position="95"/>
    </location>
</feature>
<feature type="region of interest" description="Disordered" evidence="8">
    <location>
        <begin position="73"/>
        <end position="95"/>
    </location>
</feature>
<reference evidence="11" key="2">
    <citation type="submission" date="2013-07" db="EMBL/GenBank/DDBJ databases">
        <authorList>
            <consortium name="The Broad Institute Genome Sequencing Platform"/>
            <person name="Cuomo C."/>
            <person name="Litvintseva A."/>
            <person name="Chen Y."/>
            <person name="Heitman J."/>
            <person name="Sun S."/>
            <person name="Springer D."/>
            <person name="Dromer F."/>
            <person name="Young S.K."/>
            <person name="Zeng Q."/>
            <person name="Gargeya S."/>
            <person name="Fitzgerald M."/>
            <person name="Abouelleil A."/>
            <person name="Alvarado L."/>
            <person name="Berlin A.M."/>
            <person name="Chapman S.B."/>
            <person name="Dewar J."/>
            <person name="Goldberg J."/>
            <person name="Griggs A."/>
            <person name="Gujja S."/>
            <person name="Hansen M."/>
            <person name="Howarth C."/>
            <person name="Imamovic A."/>
            <person name="Larimer J."/>
            <person name="McCowan C."/>
            <person name="Murphy C."/>
            <person name="Pearson M."/>
            <person name="Priest M."/>
            <person name="Roberts A."/>
            <person name="Saif S."/>
            <person name="Shea T."/>
            <person name="Sykes S."/>
            <person name="Wortman J."/>
            <person name="Nusbaum C."/>
            <person name="Birren B."/>
        </authorList>
    </citation>
    <scope>NUCLEOTIDE SEQUENCE</scope>
    <source>
        <strain evidence="11">CBS 10118</strain>
    </source>
</reference>
<dbReference type="GO" id="GO:0008270">
    <property type="term" value="F:zinc ion binding"/>
    <property type="evidence" value="ECO:0007669"/>
    <property type="project" value="UniProtKB-KW"/>
</dbReference>
<dbReference type="InterPro" id="IPR036236">
    <property type="entry name" value="Znf_C2H2_sf"/>
</dbReference>
<name>A0A1B9FV02_9TREE</name>
<dbReference type="GeneID" id="30212650"/>
<evidence type="ECO:0000256" key="5">
    <source>
        <dbReference type="ARBA" id="ARBA00022833"/>
    </source>
</evidence>
<dbReference type="PANTHER" id="PTHR16515:SF49">
    <property type="entry name" value="GASTRULA ZINC FINGER PROTEIN XLCGF49.1-LIKE-RELATED"/>
    <property type="match status" value="1"/>
</dbReference>
<dbReference type="OrthoDB" id="2574428at2759"/>
<feature type="region of interest" description="Disordered" evidence="8">
    <location>
        <begin position="487"/>
        <end position="515"/>
    </location>
</feature>
<dbReference type="AlphaFoldDB" id="A0A1B9FV02"/>
<reference evidence="10" key="3">
    <citation type="submission" date="2014-01" db="EMBL/GenBank/DDBJ databases">
        <title>Evolution of pathogenesis and genome organization in the Tremellales.</title>
        <authorList>
            <person name="Cuomo C."/>
            <person name="Litvintseva A."/>
            <person name="Heitman J."/>
            <person name="Chen Y."/>
            <person name="Sun S."/>
            <person name="Springer D."/>
            <person name="Dromer F."/>
            <person name="Young S."/>
            <person name="Zeng Q."/>
            <person name="Chapman S."/>
            <person name="Gujja S."/>
            <person name="Saif S."/>
            <person name="Birren B."/>
        </authorList>
    </citation>
    <scope>NUCLEOTIDE SEQUENCE</scope>
    <source>
        <strain evidence="10">CBS 10118</strain>
    </source>
</reference>
<dbReference type="Gene3D" id="3.30.160.60">
    <property type="entry name" value="Classic Zinc Finger"/>
    <property type="match status" value="2"/>
</dbReference>
<dbReference type="Proteomes" id="UP000092730">
    <property type="component" value="Chromosome 8"/>
</dbReference>
<dbReference type="EMBL" id="KI894025">
    <property type="protein sequence ID" value="OCF22600.1"/>
    <property type="molecule type" value="Genomic_DNA"/>
</dbReference>
<dbReference type="SUPFAM" id="SSF57667">
    <property type="entry name" value="beta-beta-alpha zinc fingers"/>
    <property type="match status" value="1"/>
</dbReference>
<dbReference type="STRING" id="1296100.A0A1B9FV02"/>
<feature type="domain" description="C2H2-type" evidence="9">
    <location>
        <begin position="600"/>
        <end position="628"/>
    </location>
</feature>
<feature type="region of interest" description="Disordered" evidence="8">
    <location>
        <begin position="109"/>
        <end position="128"/>
    </location>
</feature>
<reference evidence="10" key="1">
    <citation type="submission" date="2013-07" db="EMBL/GenBank/DDBJ databases">
        <title>The Genome Sequence of Cryptococcus bestiolae CBS10118.</title>
        <authorList>
            <consortium name="The Broad Institute Genome Sequencing Platform"/>
            <person name="Cuomo C."/>
            <person name="Litvintseva A."/>
            <person name="Chen Y."/>
            <person name="Heitman J."/>
            <person name="Sun S."/>
            <person name="Springer D."/>
            <person name="Dromer F."/>
            <person name="Young S.K."/>
            <person name="Zeng Q."/>
            <person name="Gargeya S."/>
            <person name="Fitzgerald M."/>
            <person name="Abouelleil A."/>
            <person name="Alvarado L."/>
            <person name="Berlin A.M."/>
            <person name="Chapman S.B."/>
            <person name="Dewar J."/>
            <person name="Goldberg J."/>
            <person name="Griggs A."/>
            <person name="Gujja S."/>
            <person name="Hansen M."/>
            <person name="Howarth C."/>
            <person name="Imamovic A."/>
            <person name="Larimer J."/>
            <person name="McCowan C."/>
            <person name="Murphy C."/>
            <person name="Pearson M."/>
            <person name="Priest M."/>
            <person name="Roberts A."/>
            <person name="Saif S."/>
            <person name="Shea T."/>
            <person name="Sykes S."/>
            <person name="Wortman J."/>
            <person name="Nusbaum C."/>
            <person name="Birren B."/>
        </authorList>
    </citation>
    <scope>NUCLEOTIDE SEQUENCE [LARGE SCALE GENOMIC DNA]</scope>
    <source>
        <strain evidence="10">CBS 10118</strain>
    </source>
</reference>
<evidence type="ECO:0000256" key="1">
    <source>
        <dbReference type="ARBA" id="ARBA00004123"/>
    </source>
</evidence>
<dbReference type="InterPro" id="IPR050331">
    <property type="entry name" value="Zinc_finger"/>
</dbReference>
<feature type="compositionally biased region" description="Low complexity" evidence="8">
    <location>
        <begin position="112"/>
        <end position="127"/>
    </location>
</feature>
<feature type="compositionally biased region" description="Polar residues" evidence="8">
    <location>
        <begin position="493"/>
        <end position="515"/>
    </location>
</feature>
<feature type="region of interest" description="Disordered" evidence="8">
    <location>
        <begin position="237"/>
        <end position="287"/>
    </location>
</feature>
<dbReference type="KEGG" id="kbi:30212650"/>
<organism evidence="10">
    <name type="scientific">Kwoniella bestiolae CBS 10118</name>
    <dbReference type="NCBI Taxonomy" id="1296100"/>
    <lineage>
        <taxon>Eukaryota</taxon>
        <taxon>Fungi</taxon>
        <taxon>Dikarya</taxon>
        <taxon>Basidiomycota</taxon>
        <taxon>Agaricomycotina</taxon>
        <taxon>Tremellomycetes</taxon>
        <taxon>Tremellales</taxon>
        <taxon>Cryptococcaceae</taxon>
        <taxon>Kwoniella</taxon>
    </lineage>
</organism>
<feature type="compositionally biased region" description="Basic residues" evidence="8">
    <location>
        <begin position="558"/>
        <end position="570"/>
    </location>
</feature>
<feature type="region of interest" description="Disordered" evidence="8">
    <location>
        <begin position="540"/>
        <end position="577"/>
    </location>
</feature>
<dbReference type="PROSITE" id="PS50157">
    <property type="entry name" value="ZINC_FINGER_C2H2_2"/>
    <property type="match status" value="1"/>
</dbReference>
<evidence type="ECO:0000256" key="7">
    <source>
        <dbReference type="PROSITE-ProRule" id="PRU00042"/>
    </source>
</evidence>
<dbReference type="PANTHER" id="PTHR16515">
    <property type="entry name" value="PR DOMAIN ZINC FINGER PROTEIN"/>
    <property type="match status" value="1"/>
</dbReference>
<reference evidence="11" key="4">
    <citation type="submission" date="2024-02" db="EMBL/GenBank/DDBJ databases">
        <title>Comparative genomics of Cryptococcus and Kwoniella reveals pathogenesis evolution and contrasting modes of karyotype evolution via chromosome fusion or intercentromeric recombination.</title>
        <authorList>
            <person name="Coelho M.A."/>
            <person name="David-Palma M."/>
            <person name="Shea T."/>
            <person name="Bowers K."/>
            <person name="McGinley-Smith S."/>
            <person name="Mohammad A.W."/>
            <person name="Gnirke A."/>
            <person name="Yurkov A.M."/>
            <person name="Nowrousian M."/>
            <person name="Sun S."/>
            <person name="Cuomo C.A."/>
            <person name="Heitman J."/>
        </authorList>
    </citation>
    <scope>NUCLEOTIDE SEQUENCE</scope>
    <source>
        <strain evidence="11">CBS 10118</strain>
    </source>
</reference>
<keyword evidence="6" id="KW-0539">Nucleus</keyword>
<accession>A0A1B9FV02</accession>
<gene>
    <name evidence="10" type="ORF">I302_08251</name>
    <name evidence="11" type="ORF">I302_109106</name>
</gene>
<dbReference type="PROSITE" id="PS00028">
    <property type="entry name" value="ZINC_FINGER_C2H2_1"/>
    <property type="match status" value="1"/>
</dbReference>
<evidence type="ECO:0000256" key="2">
    <source>
        <dbReference type="ARBA" id="ARBA00022723"/>
    </source>
</evidence>
<evidence type="ECO:0000256" key="8">
    <source>
        <dbReference type="SAM" id="MobiDB-lite"/>
    </source>
</evidence>
<dbReference type="SMART" id="SM00355">
    <property type="entry name" value="ZnF_C2H2"/>
    <property type="match status" value="2"/>
</dbReference>
<comment type="subcellular location">
    <subcellularLocation>
        <location evidence="1">Nucleus</location>
    </subcellularLocation>
</comment>
<dbReference type="GO" id="GO:0005634">
    <property type="term" value="C:nucleus"/>
    <property type="evidence" value="ECO:0007669"/>
    <property type="project" value="UniProtKB-SubCell"/>
</dbReference>
<feature type="region of interest" description="Disordered" evidence="8">
    <location>
        <begin position="22"/>
        <end position="50"/>
    </location>
</feature>
<evidence type="ECO:0000256" key="6">
    <source>
        <dbReference type="ARBA" id="ARBA00023242"/>
    </source>
</evidence>
<evidence type="ECO:0000256" key="4">
    <source>
        <dbReference type="ARBA" id="ARBA00022771"/>
    </source>
</evidence>
<protein>
    <recommendedName>
        <fullName evidence="9">C2H2-type domain-containing protein</fullName>
    </recommendedName>
</protein>
<keyword evidence="2" id="KW-0479">Metal-binding</keyword>
<dbReference type="EMBL" id="CP144548">
    <property type="protein sequence ID" value="WVW87049.1"/>
    <property type="molecule type" value="Genomic_DNA"/>
</dbReference>
<evidence type="ECO:0000259" key="9">
    <source>
        <dbReference type="PROSITE" id="PS50157"/>
    </source>
</evidence>
<proteinExistence type="predicted"/>
<evidence type="ECO:0000256" key="3">
    <source>
        <dbReference type="ARBA" id="ARBA00022737"/>
    </source>
</evidence>
<sequence>MTESSYDSFYFPPSSSSFPFDPTAFYQDHHPGYPQPDVLGPPPSSQTDTINLNLDYQDSYPYQYPYNPSISSSFDTQQIPPPTISSYTLPSSSPISSVPGTEIYQPYPPYLPETSSSIPPSSPTEGSLPEVANFPSQQSFESTISSTTEYPLMVIREGQTMERGYTWPIAGGSSLEGKMQDMHLHDGGNGMWHVPCEMERGQSEVANQPQPHLQISYDSGKSCEMLNSITNFYPESSSSSLAPSFRPPAPQYGENPNPHLWDTSSTSRVYTTPPTQPTTPRQTFTSAPTWQSYSYHSPTTHEYQPPPILLLGHQHRYTSSSPTLQGYKPVTSTPLTTSFSLPTPIPSTPTFVVRPSLDMLTSRVVRPKRRLPTPPRITGWIPPEQRPLPFSDVVGEQGRPRLIPSGIPRLSTIPTMQEKNLASIPQPNTALSTVRSAVPFGPDEKEVSKFQFDTCLPQTQHSNPVLDLNRQPTQQHDTFAFAMSYPSGPDHSVPTSSRVSTSMGHQSTNVSNDSMIFSSTSSRSLKKDLLTRVPYLLSPSDPLGPSDPWRPGSEPIHKSRRRRPRLKSGNRRPSTSVMGMGIARRLRIEQKLANYTGRKFICGECDEPFTRRNDLERHARSKHTGETPFICPGCEKGFSRKDKLDQHIEKVPECKAIAPPREERVRRRNVNRVEPEPNYQYYYE</sequence>
<evidence type="ECO:0000313" key="12">
    <source>
        <dbReference type="Proteomes" id="UP000092730"/>
    </source>
</evidence>
<keyword evidence="4 7" id="KW-0863">Zinc-finger</keyword>
<keyword evidence="3" id="KW-0677">Repeat</keyword>
<evidence type="ECO:0000313" key="10">
    <source>
        <dbReference type="EMBL" id="OCF22600.1"/>
    </source>
</evidence>
<dbReference type="GO" id="GO:0010468">
    <property type="term" value="P:regulation of gene expression"/>
    <property type="evidence" value="ECO:0007669"/>
    <property type="project" value="TreeGrafter"/>
</dbReference>
<keyword evidence="5" id="KW-0862">Zinc</keyword>
<dbReference type="Pfam" id="PF00096">
    <property type="entry name" value="zf-C2H2"/>
    <property type="match status" value="2"/>
</dbReference>
<dbReference type="RefSeq" id="XP_019043670.1">
    <property type="nucleotide sequence ID" value="XM_019194834.1"/>
</dbReference>
<dbReference type="InterPro" id="IPR013087">
    <property type="entry name" value="Znf_C2H2_type"/>
</dbReference>